<evidence type="ECO:0000256" key="6">
    <source>
        <dbReference type="SAM" id="SignalP"/>
    </source>
</evidence>
<feature type="domain" description="MucB/RseB C-terminal" evidence="8">
    <location>
        <begin position="223"/>
        <end position="320"/>
    </location>
</feature>
<keyword evidence="3 6" id="KW-0732">Signal</keyword>
<dbReference type="RefSeq" id="WP_239796595.1">
    <property type="nucleotide sequence ID" value="NZ_OU912926.1"/>
</dbReference>
<gene>
    <name evidence="9" type="ORF">NTG6680_1448</name>
</gene>
<evidence type="ECO:0000256" key="2">
    <source>
        <dbReference type="ARBA" id="ARBA00008150"/>
    </source>
</evidence>
<name>A0ABN8AIZ5_9PROT</name>
<evidence type="ECO:0000259" key="8">
    <source>
        <dbReference type="Pfam" id="PF17188"/>
    </source>
</evidence>
<feature type="signal peptide" evidence="6">
    <location>
        <begin position="1"/>
        <end position="20"/>
    </location>
</feature>
<dbReference type="Pfam" id="PF03888">
    <property type="entry name" value="MucB_RseB"/>
    <property type="match status" value="1"/>
</dbReference>
<evidence type="ECO:0000256" key="5">
    <source>
        <dbReference type="SAM" id="MobiDB-lite"/>
    </source>
</evidence>
<dbReference type="Proteomes" id="UP000839052">
    <property type="component" value="Chromosome"/>
</dbReference>
<evidence type="ECO:0000256" key="4">
    <source>
        <dbReference type="ARBA" id="ARBA00022764"/>
    </source>
</evidence>
<keyword evidence="4" id="KW-0574">Periplasm</keyword>
<proteinExistence type="inferred from homology"/>
<dbReference type="Gene3D" id="2.50.20.10">
    <property type="entry name" value="Lipoprotein localisation LolA/LolB/LppX"/>
    <property type="match status" value="1"/>
</dbReference>
<sequence>MKARCALIVVLFFAVAPAFADTGRQVDLDWLQTIAFATHQTDYSGTFVYQHNGNMETARITHISDQNGEHEKLESLEGPRREFIRNNKEILWYVGDHKAVQVERQYSGKSFPALLPEQLSALNENYLIHTAEQARIAGFDTQAIVFQPKDTLRYTHKMWAHRDSGLLLKAAVLDERRQMVEQYTFIQLKIGGDIERTQVITGQSTTTLQQQSHATPSETSTQTATNDWKVVAVPSGFKKIMEMRRPLPGKKTDVIHFVFSDGLAGISVFIETLGNHFNRKLGLSSRGAIHVYSKEKGDYLVTVVGEVPPRTVMQVADSVRYRGQ</sequence>
<comment type="subcellular location">
    <subcellularLocation>
        <location evidence="1">Periplasm</location>
    </subcellularLocation>
</comment>
<dbReference type="InterPro" id="IPR033436">
    <property type="entry name" value="MucB/RseB_C"/>
</dbReference>
<protein>
    <submittedName>
        <fullName evidence="9">Sigma factor RpoE negative regulatory protein RseB</fullName>
    </submittedName>
</protein>
<dbReference type="EMBL" id="OU912926">
    <property type="protein sequence ID" value="CAG9932701.1"/>
    <property type="molecule type" value="Genomic_DNA"/>
</dbReference>
<dbReference type="PIRSF" id="PIRSF005427">
    <property type="entry name" value="RseB"/>
    <property type="match status" value="1"/>
</dbReference>
<dbReference type="Gene3D" id="3.30.200.100">
    <property type="entry name" value="MucB/RseB, C-terminal domain"/>
    <property type="match status" value="1"/>
</dbReference>
<evidence type="ECO:0000313" key="10">
    <source>
        <dbReference type="Proteomes" id="UP000839052"/>
    </source>
</evidence>
<dbReference type="InterPro" id="IPR033434">
    <property type="entry name" value="MucB/RseB_N"/>
</dbReference>
<dbReference type="Pfam" id="PF17188">
    <property type="entry name" value="MucB_RseB_C"/>
    <property type="match status" value="1"/>
</dbReference>
<dbReference type="InterPro" id="IPR005588">
    <property type="entry name" value="MucB_RseB"/>
</dbReference>
<evidence type="ECO:0000256" key="1">
    <source>
        <dbReference type="ARBA" id="ARBA00004418"/>
    </source>
</evidence>
<reference evidence="9 10" key="1">
    <citation type="submission" date="2021-10" db="EMBL/GenBank/DDBJ databases">
        <authorList>
            <person name="Koch H."/>
        </authorList>
    </citation>
    <scope>NUCLEOTIDE SEQUENCE [LARGE SCALE GENOMIC DNA]</scope>
    <source>
        <strain evidence="9">6680</strain>
    </source>
</reference>
<feature type="region of interest" description="Disordered" evidence="5">
    <location>
        <begin position="205"/>
        <end position="225"/>
    </location>
</feature>
<feature type="compositionally biased region" description="Polar residues" evidence="5">
    <location>
        <begin position="213"/>
        <end position="225"/>
    </location>
</feature>
<dbReference type="PANTHER" id="PTHR38782:SF1">
    <property type="entry name" value="SIGMA-E FACTOR REGULATORY PROTEIN RSEB"/>
    <property type="match status" value="1"/>
</dbReference>
<keyword evidence="10" id="KW-1185">Reference proteome</keyword>
<evidence type="ECO:0000259" key="7">
    <source>
        <dbReference type="Pfam" id="PF03888"/>
    </source>
</evidence>
<evidence type="ECO:0000313" key="9">
    <source>
        <dbReference type="EMBL" id="CAG9932701.1"/>
    </source>
</evidence>
<organism evidence="9 10">
    <name type="scientific">Candidatus Nitrotoga arctica</name>
    <dbReference type="NCBI Taxonomy" id="453162"/>
    <lineage>
        <taxon>Bacteria</taxon>
        <taxon>Pseudomonadati</taxon>
        <taxon>Pseudomonadota</taxon>
        <taxon>Betaproteobacteria</taxon>
        <taxon>Nitrosomonadales</taxon>
        <taxon>Gallionellaceae</taxon>
        <taxon>Candidatus Nitrotoga</taxon>
    </lineage>
</organism>
<accession>A0ABN8AIZ5</accession>
<dbReference type="CDD" id="cd16327">
    <property type="entry name" value="RseB"/>
    <property type="match status" value="1"/>
</dbReference>
<feature type="domain" description="MucB/RseB N-terminal" evidence="7">
    <location>
        <begin position="29"/>
        <end position="199"/>
    </location>
</feature>
<feature type="chain" id="PRO_5046609125" evidence="6">
    <location>
        <begin position="21"/>
        <end position="324"/>
    </location>
</feature>
<dbReference type="InterPro" id="IPR038484">
    <property type="entry name" value="MucB/RseB_C_sf"/>
</dbReference>
<dbReference type="PANTHER" id="PTHR38782">
    <property type="match status" value="1"/>
</dbReference>
<evidence type="ECO:0000256" key="3">
    <source>
        <dbReference type="ARBA" id="ARBA00022729"/>
    </source>
</evidence>
<comment type="similarity">
    <text evidence="2">Belongs to the RseB family.</text>
</comment>